<evidence type="ECO:0000313" key="2">
    <source>
        <dbReference type="Proteomes" id="UP000186817"/>
    </source>
</evidence>
<accession>A0A1Q9CQ10</accession>
<sequence>MRAAINLLPLPFLPRPPGVPPLVFPLLPAWRPVVVPDQRAARHETSLLRLQPPGLIRFHAAAAAMRISPPPRLTSTTPPPGSFFIIVKIAGGRSGEDAAHADEGSWDLVARVIKKVKLVAGKCGLAARRNMHGELGQIATQCGMQLVLHKKFSGYLQWFDDVSSEDTVLLLTDWREAKPIVQGLGGHEGPHLRLCILAQSQTAVRSATKWVNSQTGREIPVLHGFTYESVLQVALDHMAEAVATIGYMHPAQEVEEPLSQVEEYMLLRSSSSNPHLIAAQHPEIRPRSRAAGVVPTLESLADPDVRAALAARLDEVVQQSQWEVYED</sequence>
<keyword evidence="2" id="KW-1185">Reference proteome</keyword>
<dbReference type="AlphaFoldDB" id="A0A1Q9CQ10"/>
<dbReference type="Proteomes" id="UP000186817">
    <property type="component" value="Unassembled WGS sequence"/>
</dbReference>
<evidence type="ECO:0000313" key="1">
    <source>
        <dbReference type="EMBL" id="OLP85006.1"/>
    </source>
</evidence>
<organism evidence="1 2">
    <name type="scientific">Symbiodinium microadriaticum</name>
    <name type="common">Dinoflagellate</name>
    <name type="synonym">Zooxanthella microadriatica</name>
    <dbReference type="NCBI Taxonomy" id="2951"/>
    <lineage>
        <taxon>Eukaryota</taxon>
        <taxon>Sar</taxon>
        <taxon>Alveolata</taxon>
        <taxon>Dinophyceae</taxon>
        <taxon>Suessiales</taxon>
        <taxon>Symbiodiniaceae</taxon>
        <taxon>Symbiodinium</taxon>
    </lineage>
</organism>
<dbReference type="EMBL" id="LSRX01001000">
    <property type="protein sequence ID" value="OLP85006.1"/>
    <property type="molecule type" value="Genomic_DNA"/>
</dbReference>
<protein>
    <submittedName>
        <fullName evidence="1">Uncharacterized protein</fullName>
    </submittedName>
</protein>
<gene>
    <name evidence="1" type="ORF">AK812_SmicGene34047</name>
</gene>
<proteinExistence type="predicted"/>
<reference evidence="1 2" key="1">
    <citation type="submission" date="2016-02" db="EMBL/GenBank/DDBJ databases">
        <title>Genome analysis of coral dinoflagellate symbionts highlights evolutionary adaptations to a symbiotic lifestyle.</title>
        <authorList>
            <person name="Aranda M."/>
            <person name="Li Y."/>
            <person name="Liew Y.J."/>
            <person name="Baumgarten S."/>
            <person name="Simakov O."/>
            <person name="Wilson M."/>
            <person name="Piel J."/>
            <person name="Ashoor H."/>
            <person name="Bougouffa S."/>
            <person name="Bajic V.B."/>
            <person name="Ryu T."/>
            <person name="Ravasi T."/>
            <person name="Bayer T."/>
            <person name="Micklem G."/>
            <person name="Kim H."/>
            <person name="Bhak J."/>
            <person name="Lajeunesse T.C."/>
            <person name="Voolstra C.R."/>
        </authorList>
    </citation>
    <scope>NUCLEOTIDE SEQUENCE [LARGE SCALE GENOMIC DNA]</scope>
    <source>
        <strain evidence="1 2">CCMP2467</strain>
    </source>
</reference>
<comment type="caution">
    <text evidence="1">The sequence shown here is derived from an EMBL/GenBank/DDBJ whole genome shotgun (WGS) entry which is preliminary data.</text>
</comment>
<dbReference type="OrthoDB" id="431281at2759"/>
<name>A0A1Q9CQ10_SYMMI</name>